<keyword evidence="3" id="KW-0732">Signal</keyword>
<evidence type="ECO:0000256" key="1">
    <source>
        <dbReference type="ARBA" id="ARBA00004442"/>
    </source>
</evidence>
<reference evidence="10" key="1">
    <citation type="submission" date="2018-04" db="EMBL/GenBank/DDBJ databases">
        <title>Complete genome of Antarctic heterotrophic bacterium Hymenobacter nivis.</title>
        <authorList>
            <person name="Terashima M."/>
        </authorList>
    </citation>
    <scope>NUCLEOTIDE SEQUENCE [LARGE SCALE GENOMIC DNA]</scope>
    <source>
        <strain evidence="10">NBRC 111535</strain>
    </source>
</reference>
<sequence length="542" mass="59949">MKSTKTLLLAVAATGTLLTTGCEKNLLDQSNPNLATTVTFWQTSDDAVRASTACYAGLQSIGMYRRWFSFLYDGRGDDGWSQSPYTALRDMTNFVQTDYNFEATASAYRDCYRTVDRCNQVLANVPAIQMDAALKSRILGEAYFLRALSYFNLVSLFGSGPLSTQPAVLSYRPAQGKEADLWALVISDLQAAIGTGTAPNLPASYPSGSDRGRATVGAARTLLGKAYMQNKRWAEAQAQFALVIGSGTYTLTNSYTDNFRHNTKNNSEGIFEVQFLDNNIGGPDGQGGVDATTSQGFQRPKFFGPPQNGGTANLGFTDCEVRPWVVSELLQEGTAAGQRDPRLAATVFYNYRTFASALPQSADTLVYDQSRPASFQPGTYGFLNRYRRNNFNLGRTYWRKYQSDYYRGDENFDSPNDFRVMRYADVLLLQAEALNEQGQSAAAVPLINLVRQRAGLAPLTAGDFSQATLRTQLRHERVTELTGEGLHWFDLQRYGLLDNQAGIDQLKQHDAQFNNFVVGKSRVLPLPQQDVDLIGLTQNQGY</sequence>
<evidence type="ECO:0000256" key="2">
    <source>
        <dbReference type="ARBA" id="ARBA00006275"/>
    </source>
</evidence>
<dbReference type="InterPro" id="IPR011990">
    <property type="entry name" value="TPR-like_helical_dom_sf"/>
</dbReference>
<dbReference type="GO" id="GO:0009279">
    <property type="term" value="C:cell outer membrane"/>
    <property type="evidence" value="ECO:0007669"/>
    <property type="project" value="UniProtKB-SubCell"/>
</dbReference>
<evidence type="ECO:0000313" key="9">
    <source>
        <dbReference type="EMBL" id="AWM32726.1"/>
    </source>
</evidence>
<evidence type="ECO:0000256" key="6">
    <source>
        <dbReference type="SAM" id="MobiDB-lite"/>
    </source>
</evidence>
<dbReference type="SUPFAM" id="SSF48452">
    <property type="entry name" value="TPR-like"/>
    <property type="match status" value="1"/>
</dbReference>
<comment type="similarity">
    <text evidence="2">Belongs to the SusD family.</text>
</comment>
<evidence type="ECO:0000256" key="5">
    <source>
        <dbReference type="ARBA" id="ARBA00023237"/>
    </source>
</evidence>
<feature type="domain" description="RagB/SusD" evidence="7">
    <location>
        <begin position="291"/>
        <end position="542"/>
    </location>
</feature>
<dbReference type="AlphaFoldDB" id="A0A2Z3GNC3"/>
<gene>
    <name evidence="9" type="ORF">DDQ68_07980</name>
</gene>
<evidence type="ECO:0000313" key="10">
    <source>
        <dbReference type="Proteomes" id="UP000245999"/>
    </source>
</evidence>
<feature type="region of interest" description="Disordered" evidence="6">
    <location>
        <begin position="289"/>
        <end position="309"/>
    </location>
</feature>
<dbReference type="CDD" id="cd08977">
    <property type="entry name" value="SusD"/>
    <property type="match status" value="1"/>
</dbReference>
<dbReference type="Proteomes" id="UP000245999">
    <property type="component" value="Chromosome"/>
</dbReference>
<keyword evidence="4" id="KW-0472">Membrane</keyword>
<dbReference type="Gene3D" id="1.25.40.390">
    <property type="match status" value="1"/>
</dbReference>
<dbReference type="InterPro" id="IPR012944">
    <property type="entry name" value="SusD_RagB_dom"/>
</dbReference>
<name>A0A2Z3GNC3_9BACT</name>
<evidence type="ECO:0000256" key="3">
    <source>
        <dbReference type="ARBA" id="ARBA00022729"/>
    </source>
</evidence>
<organism evidence="9 10">
    <name type="scientific">Hymenobacter nivis</name>
    <dbReference type="NCBI Taxonomy" id="1850093"/>
    <lineage>
        <taxon>Bacteria</taxon>
        <taxon>Pseudomonadati</taxon>
        <taxon>Bacteroidota</taxon>
        <taxon>Cytophagia</taxon>
        <taxon>Cytophagales</taxon>
        <taxon>Hymenobacteraceae</taxon>
        <taxon>Hymenobacter</taxon>
    </lineage>
</organism>
<dbReference type="RefSeq" id="WP_109655823.1">
    <property type="nucleotide sequence ID" value="NZ_CP029145.1"/>
</dbReference>
<accession>A0A2Z3GNC3</accession>
<dbReference type="InterPro" id="IPR033985">
    <property type="entry name" value="SusD-like_N"/>
</dbReference>
<evidence type="ECO:0000256" key="4">
    <source>
        <dbReference type="ARBA" id="ARBA00023136"/>
    </source>
</evidence>
<dbReference type="Pfam" id="PF14322">
    <property type="entry name" value="SusD-like_3"/>
    <property type="match status" value="1"/>
</dbReference>
<feature type="domain" description="SusD-like N-terminal" evidence="8">
    <location>
        <begin position="97"/>
        <end position="167"/>
    </location>
</feature>
<protein>
    <submittedName>
        <fullName evidence="9">RagB/SusD family nutrient uptake outer membrane protein</fullName>
    </submittedName>
</protein>
<comment type="subcellular location">
    <subcellularLocation>
        <location evidence="1">Cell outer membrane</location>
    </subcellularLocation>
</comment>
<proteinExistence type="inferred from homology"/>
<dbReference type="KEGG" id="hnv:DDQ68_07980"/>
<dbReference type="Pfam" id="PF07980">
    <property type="entry name" value="SusD_RagB"/>
    <property type="match status" value="1"/>
</dbReference>
<evidence type="ECO:0000259" key="8">
    <source>
        <dbReference type="Pfam" id="PF14322"/>
    </source>
</evidence>
<keyword evidence="5" id="KW-0998">Cell outer membrane</keyword>
<dbReference type="EMBL" id="CP029145">
    <property type="protein sequence ID" value="AWM32726.1"/>
    <property type="molecule type" value="Genomic_DNA"/>
</dbReference>
<keyword evidence="10" id="KW-1185">Reference proteome</keyword>
<dbReference type="OrthoDB" id="9792139at2"/>
<dbReference type="PROSITE" id="PS51257">
    <property type="entry name" value="PROKAR_LIPOPROTEIN"/>
    <property type="match status" value="1"/>
</dbReference>
<evidence type="ECO:0000259" key="7">
    <source>
        <dbReference type="Pfam" id="PF07980"/>
    </source>
</evidence>